<dbReference type="PANTHER" id="PTHR10353:SF175">
    <property type="entry name" value="BETA-GLUCOSIDASE 18-LIKE ISOFORM X1"/>
    <property type="match status" value="1"/>
</dbReference>
<dbReference type="InterPro" id="IPR001360">
    <property type="entry name" value="Glyco_hydro_1"/>
</dbReference>
<reference evidence="3" key="1">
    <citation type="submission" date="2023-05" db="EMBL/GenBank/DDBJ databases">
        <title>Genome and transcriptome analyses reveal genes involved in the formation of fine ridges on petal epidermal cells in Hibiscus trionum.</title>
        <authorList>
            <person name="Koshimizu S."/>
            <person name="Masuda S."/>
            <person name="Ishii T."/>
            <person name="Shirasu K."/>
            <person name="Hoshino A."/>
            <person name="Arita M."/>
        </authorList>
    </citation>
    <scope>NUCLEOTIDE SEQUENCE</scope>
    <source>
        <strain evidence="3">Hamamatsu line</strain>
    </source>
</reference>
<keyword evidence="4" id="KW-1185">Reference proteome</keyword>
<dbReference type="InterPro" id="IPR017853">
    <property type="entry name" value="GH"/>
</dbReference>
<dbReference type="AlphaFoldDB" id="A0A9W7IK65"/>
<proteinExistence type="inferred from homology"/>
<dbReference type="Pfam" id="PF00232">
    <property type="entry name" value="Glyco_hydro_1"/>
    <property type="match status" value="1"/>
</dbReference>
<accession>A0A9W7IK65</accession>
<dbReference type="SUPFAM" id="SSF51445">
    <property type="entry name" value="(Trans)glycosidases"/>
    <property type="match status" value="1"/>
</dbReference>
<protein>
    <submittedName>
        <fullName evidence="3">Beta-glucosidase 45</fullName>
    </submittedName>
</protein>
<evidence type="ECO:0000313" key="3">
    <source>
        <dbReference type="EMBL" id="GMI96946.1"/>
    </source>
</evidence>
<comment type="similarity">
    <text evidence="1 2">Belongs to the glycosyl hydrolase 1 family.</text>
</comment>
<dbReference type="GO" id="GO:0008422">
    <property type="term" value="F:beta-glucosidase activity"/>
    <property type="evidence" value="ECO:0007669"/>
    <property type="project" value="TreeGrafter"/>
</dbReference>
<dbReference type="GO" id="GO:0005975">
    <property type="term" value="P:carbohydrate metabolic process"/>
    <property type="evidence" value="ECO:0007669"/>
    <property type="project" value="InterPro"/>
</dbReference>
<comment type="caution">
    <text evidence="3">The sequence shown here is derived from an EMBL/GenBank/DDBJ whole genome shotgun (WGS) entry which is preliminary data.</text>
</comment>
<evidence type="ECO:0000313" key="4">
    <source>
        <dbReference type="Proteomes" id="UP001165190"/>
    </source>
</evidence>
<gene>
    <name evidence="3" type="ORF">HRI_003363900</name>
</gene>
<dbReference type="Gene3D" id="3.20.20.80">
    <property type="entry name" value="Glycosidases"/>
    <property type="match status" value="1"/>
</dbReference>
<name>A0A9W7IK65_HIBTR</name>
<evidence type="ECO:0000256" key="1">
    <source>
        <dbReference type="ARBA" id="ARBA00010838"/>
    </source>
</evidence>
<dbReference type="OrthoDB" id="65569at2759"/>
<organism evidence="3 4">
    <name type="scientific">Hibiscus trionum</name>
    <name type="common">Flower of an hour</name>
    <dbReference type="NCBI Taxonomy" id="183268"/>
    <lineage>
        <taxon>Eukaryota</taxon>
        <taxon>Viridiplantae</taxon>
        <taxon>Streptophyta</taxon>
        <taxon>Embryophyta</taxon>
        <taxon>Tracheophyta</taxon>
        <taxon>Spermatophyta</taxon>
        <taxon>Magnoliopsida</taxon>
        <taxon>eudicotyledons</taxon>
        <taxon>Gunneridae</taxon>
        <taxon>Pentapetalae</taxon>
        <taxon>rosids</taxon>
        <taxon>malvids</taxon>
        <taxon>Malvales</taxon>
        <taxon>Malvaceae</taxon>
        <taxon>Malvoideae</taxon>
        <taxon>Hibiscus</taxon>
    </lineage>
</organism>
<evidence type="ECO:0000256" key="2">
    <source>
        <dbReference type="RuleBase" id="RU003690"/>
    </source>
</evidence>
<dbReference type="EMBL" id="BSYR01000030">
    <property type="protein sequence ID" value="GMI96946.1"/>
    <property type="molecule type" value="Genomic_DNA"/>
</dbReference>
<sequence length="215" mass="25406">MVYKLKENILKMHIYLKLNYLIKCLLRKIKNNDNGYIADDNYHRFLEDIEIAYSLGVNAYRFLISWARILPGGMSGEVNPAGIDFYNKVIDYLLHRGIEPFVTIHHFNHPLQLDRDRLSLSWLNHLIREEFVHFAETCFESFGDRVKYWSTINEPNIFAEMRYVKGVYPPARCSQPFRNCSAGSSDKEPFIVVHNMLLAHAKDVKRYQERFQVKE</sequence>
<dbReference type="Proteomes" id="UP001165190">
    <property type="component" value="Unassembled WGS sequence"/>
</dbReference>
<dbReference type="PANTHER" id="PTHR10353">
    <property type="entry name" value="GLYCOSYL HYDROLASE"/>
    <property type="match status" value="1"/>
</dbReference>